<protein>
    <submittedName>
        <fullName evidence="1">Uncharacterized protein</fullName>
    </submittedName>
</protein>
<sequence length="720" mass="76795">MADLTITAKLLTRAARRNGYAIPTDGMIFFGIRGFKPDSPFDNSFSKSRTGQFSSIDFLRMNCTLGQWKVESDDIALFPGSTVPSRPNIERAKQKGGTGTNMLMLGRFEHEKGVHKANKPGAHRAFRQATFFPVWRTADNLTFDLADKVDFGGQDGTFVWDNIHSAYTEDLAGFYSSAGCQVICGLPQPSGSNRPETGPWRTFIDNAYGIKQKRFVYLLFSAEELAFLEAAEDASQVVRFGSTGPLARDVQNKLTERGLLQKKADGIFGRASLSALMTFQAKTLGPVAADGVCGAQTAESLGIVLPPLSKAKAAPQPGEAVETPGNNPDLEDETDLDEATVQQLLAIALGLTGTQPILTTTTKTAATSPQSDDQRSRANFERAQALIKEFEGGFTNNPKDKGGPTNFGITHYTLAAWRKKASVTAAEVKAMTYDEAKDIYFARYWTKSSCGAMPGALALPVYNIAVHAGPGRAGEYLQRALNKNGASLKVDGDVGEDTLKAIATAPLADTIDDLIDLYDALLKSIDNYATFKGGFNRRVKILRVEADKWLAETDGEQPVMPTPKIDDEGDTTVTTKDEALNQLVKMLTDALAQPGNIPQVDGTHQPGVAAPGTAAPSTPTAIIASLLTRILESKSGKPGLTPVNGALGTTLGNMLDGRKSFLGILGSVLSSLLTTGSPLLTLIPALGPIAPIASALLPIFLGLAAWGGLGKMDKYAAQQK</sequence>
<reference evidence="1" key="1">
    <citation type="submission" date="2021-01" db="EMBL/GenBank/DDBJ databases">
        <authorList>
            <person name="Sun Q."/>
        </authorList>
    </citation>
    <scope>NUCLEOTIDE SEQUENCE</scope>
    <source>
        <strain evidence="1">YIM B02566</strain>
    </source>
</reference>
<keyword evidence="2" id="KW-1185">Reference proteome</keyword>
<organism evidence="1 2">
    <name type="scientific">Taklimakanibacter albus</name>
    <dbReference type="NCBI Taxonomy" id="2800327"/>
    <lineage>
        <taxon>Bacteria</taxon>
        <taxon>Pseudomonadati</taxon>
        <taxon>Pseudomonadota</taxon>
        <taxon>Alphaproteobacteria</taxon>
        <taxon>Hyphomicrobiales</taxon>
        <taxon>Aestuariivirgaceae</taxon>
        <taxon>Taklimakanibacter</taxon>
    </lineage>
</organism>
<proteinExistence type="predicted"/>
<name>A0ACC5QZS6_9HYPH</name>
<dbReference type="Proteomes" id="UP000616151">
    <property type="component" value="Unassembled WGS sequence"/>
</dbReference>
<accession>A0ACC5QZS6</accession>
<dbReference type="EMBL" id="JAENHL010000006">
    <property type="protein sequence ID" value="MBK1865900.1"/>
    <property type="molecule type" value="Genomic_DNA"/>
</dbReference>
<comment type="caution">
    <text evidence="1">The sequence shown here is derived from an EMBL/GenBank/DDBJ whole genome shotgun (WGS) entry which is preliminary data.</text>
</comment>
<evidence type="ECO:0000313" key="1">
    <source>
        <dbReference type="EMBL" id="MBK1865900.1"/>
    </source>
</evidence>
<evidence type="ECO:0000313" key="2">
    <source>
        <dbReference type="Proteomes" id="UP000616151"/>
    </source>
</evidence>
<gene>
    <name evidence="1" type="ORF">JHL16_06015</name>
</gene>